<evidence type="ECO:0000256" key="2">
    <source>
        <dbReference type="ARBA" id="ARBA00009306"/>
    </source>
</evidence>
<evidence type="ECO:0000256" key="8">
    <source>
        <dbReference type="ARBA" id="ARBA00023136"/>
    </source>
</evidence>
<evidence type="ECO:0000256" key="5">
    <source>
        <dbReference type="ARBA" id="ARBA00022692"/>
    </source>
</evidence>
<dbReference type="SUPFAM" id="SSF161098">
    <property type="entry name" value="MetI-like"/>
    <property type="match status" value="1"/>
</dbReference>
<keyword evidence="3 9" id="KW-0813">Transport</keyword>
<dbReference type="FunFam" id="1.10.3720.10:FF:000009">
    <property type="entry name" value="Amino acid ABC transporter permease"/>
    <property type="match status" value="1"/>
</dbReference>
<dbReference type="GO" id="GO:0022857">
    <property type="term" value="F:transmembrane transporter activity"/>
    <property type="evidence" value="ECO:0007669"/>
    <property type="project" value="InterPro"/>
</dbReference>
<dbReference type="InterPro" id="IPR010065">
    <property type="entry name" value="AA_ABC_transptr_permease_3TM"/>
</dbReference>
<dbReference type="InterPro" id="IPR035906">
    <property type="entry name" value="MetI-like_sf"/>
</dbReference>
<feature type="domain" description="ABC transmembrane type-1" evidence="10">
    <location>
        <begin position="26"/>
        <end position="214"/>
    </location>
</feature>
<dbReference type="GO" id="GO:0043190">
    <property type="term" value="C:ATP-binding cassette (ABC) transporter complex"/>
    <property type="evidence" value="ECO:0007669"/>
    <property type="project" value="InterPro"/>
</dbReference>
<reference evidence="11 12" key="1">
    <citation type="submission" date="2016-10" db="EMBL/GenBank/DDBJ databases">
        <authorList>
            <person name="de Groot N.N."/>
        </authorList>
    </citation>
    <scope>NUCLEOTIDE SEQUENCE [LARGE SCALE GENOMIC DNA]</scope>
    <source>
        <strain evidence="11 12">DSM 20581</strain>
    </source>
</reference>
<evidence type="ECO:0000313" key="11">
    <source>
        <dbReference type="EMBL" id="SFQ44997.1"/>
    </source>
</evidence>
<dbReference type="GO" id="GO:0006865">
    <property type="term" value="P:amino acid transport"/>
    <property type="evidence" value="ECO:0007669"/>
    <property type="project" value="UniProtKB-KW"/>
</dbReference>
<comment type="subcellular location">
    <subcellularLocation>
        <location evidence="1 9">Cell membrane</location>
        <topology evidence="1 9">Multi-pass membrane protein</topology>
    </subcellularLocation>
</comment>
<gene>
    <name evidence="11" type="ORF">SAMN04488506_2101</name>
</gene>
<keyword evidence="5 9" id="KW-0812">Transmembrane</keyword>
<dbReference type="PANTHER" id="PTHR30614">
    <property type="entry name" value="MEMBRANE COMPONENT OF AMINO ACID ABC TRANSPORTER"/>
    <property type="match status" value="1"/>
</dbReference>
<dbReference type="AlphaFoldDB" id="A0A1I5YM70"/>
<dbReference type="RefSeq" id="WP_092481110.1">
    <property type="nucleotide sequence ID" value="NZ_FOXW01000009.1"/>
</dbReference>
<evidence type="ECO:0000313" key="12">
    <source>
        <dbReference type="Proteomes" id="UP000199136"/>
    </source>
</evidence>
<organism evidence="11 12">
    <name type="scientific">Desemzia incerta</name>
    <dbReference type="NCBI Taxonomy" id="82801"/>
    <lineage>
        <taxon>Bacteria</taxon>
        <taxon>Bacillati</taxon>
        <taxon>Bacillota</taxon>
        <taxon>Bacilli</taxon>
        <taxon>Lactobacillales</taxon>
        <taxon>Carnobacteriaceae</taxon>
        <taxon>Desemzia</taxon>
    </lineage>
</organism>
<evidence type="ECO:0000259" key="10">
    <source>
        <dbReference type="PROSITE" id="PS50928"/>
    </source>
</evidence>
<dbReference type="PROSITE" id="PS50928">
    <property type="entry name" value="ABC_TM1"/>
    <property type="match status" value="1"/>
</dbReference>
<evidence type="ECO:0000256" key="3">
    <source>
        <dbReference type="ARBA" id="ARBA00022448"/>
    </source>
</evidence>
<dbReference type="Pfam" id="PF00528">
    <property type="entry name" value="BPD_transp_1"/>
    <property type="match status" value="1"/>
</dbReference>
<keyword evidence="6" id="KW-0029">Amino-acid transport</keyword>
<dbReference type="Gene3D" id="1.10.3720.10">
    <property type="entry name" value="MetI-like"/>
    <property type="match status" value="1"/>
</dbReference>
<dbReference type="InterPro" id="IPR043429">
    <property type="entry name" value="ArtM/GltK/GlnP/TcyL/YhdX-like"/>
</dbReference>
<dbReference type="STRING" id="82801.SAMN04488506_2101"/>
<dbReference type="PANTHER" id="PTHR30614:SF0">
    <property type="entry name" value="L-CYSTINE TRANSPORT SYSTEM PERMEASE PROTEIN TCYL"/>
    <property type="match status" value="1"/>
</dbReference>
<evidence type="ECO:0000256" key="4">
    <source>
        <dbReference type="ARBA" id="ARBA00022475"/>
    </source>
</evidence>
<evidence type="ECO:0000256" key="9">
    <source>
        <dbReference type="RuleBase" id="RU363032"/>
    </source>
</evidence>
<protein>
    <submittedName>
        <fullName evidence="11">Amino acid ABC transporter membrane protein, PAAT family</fullName>
    </submittedName>
</protein>
<feature type="transmembrane region" description="Helical" evidence="9">
    <location>
        <begin position="193"/>
        <end position="213"/>
    </location>
</feature>
<keyword evidence="8 9" id="KW-0472">Membrane</keyword>
<keyword evidence="4" id="KW-1003">Cell membrane</keyword>
<keyword evidence="7 9" id="KW-1133">Transmembrane helix</keyword>
<evidence type="ECO:0000256" key="7">
    <source>
        <dbReference type="ARBA" id="ARBA00022989"/>
    </source>
</evidence>
<accession>A0A1I5YM70</accession>
<name>A0A1I5YM70_9LACT</name>
<dbReference type="InterPro" id="IPR000515">
    <property type="entry name" value="MetI-like"/>
</dbReference>
<sequence length="228" mass="25498">MSDIQWQYIFDPQLALESIPFLLKGLPYTLGIALVSTIFGIVIGFIVALMRISPVRPLEWLARFYISFMRGTPALVLLFLLYFGLPFIGVQFDAVTAAVIGFSINSAAYVAETIRSALSSVDHGQWEAAYALGLKKSFIMRKVIIPQAARIAIPPLSNVMLDIIKGTSLAAMITVPEMFQNAKIVGGREFDYMTMYILVAVMYWIVCSLFGVLQEYLEKRTSVYVETR</sequence>
<dbReference type="CDD" id="cd06261">
    <property type="entry name" value="TM_PBP2"/>
    <property type="match status" value="1"/>
</dbReference>
<feature type="transmembrane region" description="Helical" evidence="9">
    <location>
        <begin position="64"/>
        <end position="88"/>
    </location>
</feature>
<evidence type="ECO:0000256" key="6">
    <source>
        <dbReference type="ARBA" id="ARBA00022970"/>
    </source>
</evidence>
<evidence type="ECO:0000256" key="1">
    <source>
        <dbReference type="ARBA" id="ARBA00004651"/>
    </source>
</evidence>
<comment type="similarity">
    <text evidence="2 9">Belongs to the binding-protein-dependent transport system permease family.</text>
</comment>
<dbReference type="OrthoDB" id="9787841at2"/>
<dbReference type="NCBIfam" id="TIGR01726">
    <property type="entry name" value="HEQRo_perm_3TM"/>
    <property type="match status" value="1"/>
</dbReference>
<dbReference type="Proteomes" id="UP000199136">
    <property type="component" value="Unassembled WGS sequence"/>
</dbReference>
<dbReference type="EMBL" id="FOXW01000009">
    <property type="protein sequence ID" value="SFQ44997.1"/>
    <property type="molecule type" value="Genomic_DNA"/>
</dbReference>
<feature type="transmembrane region" description="Helical" evidence="9">
    <location>
        <begin position="28"/>
        <end position="52"/>
    </location>
</feature>
<keyword evidence="12" id="KW-1185">Reference proteome</keyword>
<proteinExistence type="inferred from homology"/>